<keyword evidence="2" id="KW-1185">Reference proteome</keyword>
<evidence type="ECO:0000313" key="2">
    <source>
        <dbReference type="Proteomes" id="UP001152300"/>
    </source>
</evidence>
<dbReference type="OrthoDB" id="5388727at2759"/>
<dbReference type="AlphaFoldDB" id="A0A9X0DJQ0"/>
<reference evidence="1" key="1">
    <citation type="submission" date="2022-11" db="EMBL/GenBank/DDBJ databases">
        <title>Genome Resource of Sclerotinia nivalis Strain SnTB1, a Plant Pathogen Isolated from American Ginseng.</title>
        <authorList>
            <person name="Fan S."/>
        </authorList>
    </citation>
    <scope>NUCLEOTIDE SEQUENCE</scope>
    <source>
        <strain evidence="1">SnTB1</strain>
    </source>
</reference>
<comment type="caution">
    <text evidence="1">The sequence shown here is derived from an EMBL/GenBank/DDBJ whole genome shotgun (WGS) entry which is preliminary data.</text>
</comment>
<name>A0A9X0DJQ0_9HELO</name>
<dbReference type="EMBL" id="JAPEIS010000009">
    <property type="protein sequence ID" value="KAJ8063243.1"/>
    <property type="molecule type" value="Genomic_DNA"/>
</dbReference>
<evidence type="ECO:0000313" key="1">
    <source>
        <dbReference type="EMBL" id="KAJ8063243.1"/>
    </source>
</evidence>
<accession>A0A9X0DJQ0</accession>
<gene>
    <name evidence="1" type="ORF">OCU04_008476</name>
</gene>
<protein>
    <submittedName>
        <fullName evidence="1">Uncharacterized protein</fullName>
    </submittedName>
</protein>
<proteinExistence type="predicted"/>
<dbReference type="Proteomes" id="UP001152300">
    <property type="component" value="Unassembled WGS sequence"/>
</dbReference>
<organism evidence="1 2">
    <name type="scientific">Sclerotinia nivalis</name>
    <dbReference type="NCBI Taxonomy" id="352851"/>
    <lineage>
        <taxon>Eukaryota</taxon>
        <taxon>Fungi</taxon>
        <taxon>Dikarya</taxon>
        <taxon>Ascomycota</taxon>
        <taxon>Pezizomycotina</taxon>
        <taxon>Leotiomycetes</taxon>
        <taxon>Helotiales</taxon>
        <taxon>Sclerotiniaceae</taxon>
        <taxon>Sclerotinia</taxon>
    </lineage>
</organism>
<sequence length="100" mass="11861">MSFQRSGLITTHALYGAYLQASKPELRESATVPLWEDVLNHEFQQYENIVVNSQQLLDDTTKSVDLVVRSYIREFIPVLLLMVEYKRYNKIYWEVDEMEL</sequence>